<gene>
    <name evidence="7" type="ORF">GPL20_36945</name>
</gene>
<proteinExistence type="predicted"/>
<dbReference type="InterPro" id="IPR016032">
    <property type="entry name" value="Sig_transdc_resp-reg_C-effctor"/>
</dbReference>
<evidence type="ECO:0000256" key="3">
    <source>
        <dbReference type="ARBA" id="ARBA00023163"/>
    </source>
</evidence>
<protein>
    <submittedName>
        <fullName evidence="7">Response regulator</fullName>
    </submittedName>
</protein>
<evidence type="ECO:0000256" key="1">
    <source>
        <dbReference type="ARBA" id="ARBA00023015"/>
    </source>
</evidence>
<comment type="caution">
    <text evidence="7">The sequence shown here is derived from an EMBL/GenBank/DDBJ whole genome shotgun (WGS) entry which is preliminary data.</text>
</comment>
<feature type="modified residue" description="4-aspartylphosphate" evidence="4">
    <location>
        <position position="54"/>
    </location>
</feature>
<dbReference type="SMART" id="SM00421">
    <property type="entry name" value="HTH_LUXR"/>
    <property type="match status" value="1"/>
</dbReference>
<dbReference type="CDD" id="cd06170">
    <property type="entry name" value="LuxR_C_like"/>
    <property type="match status" value="1"/>
</dbReference>
<dbReference type="Proteomes" id="UP000449969">
    <property type="component" value="Unassembled WGS sequence"/>
</dbReference>
<evidence type="ECO:0000259" key="6">
    <source>
        <dbReference type="PROSITE" id="PS50110"/>
    </source>
</evidence>
<dbReference type="SUPFAM" id="SSF46894">
    <property type="entry name" value="C-terminal effector domain of the bipartite response regulators"/>
    <property type="match status" value="1"/>
</dbReference>
<dbReference type="InterPro" id="IPR000792">
    <property type="entry name" value="Tscrpt_reg_LuxR_C"/>
</dbReference>
<dbReference type="SMART" id="SM00448">
    <property type="entry name" value="REC"/>
    <property type="match status" value="1"/>
</dbReference>
<name>A0A844TRZ3_9BRAD</name>
<accession>A0A844TRZ3</accession>
<dbReference type="InterPro" id="IPR011006">
    <property type="entry name" value="CheY-like_superfamily"/>
</dbReference>
<dbReference type="PANTHER" id="PTHR44688">
    <property type="entry name" value="DNA-BINDING TRANSCRIPTIONAL ACTIVATOR DEVR_DOSR"/>
    <property type="match status" value="1"/>
</dbReference>
<keyword evidence="1" id="KW-0805">Transcription regulation</keyword>
<evidence type="ECO:0000313" key="8">
    <source>
        <dbReference type="Proteomes" id="UP000449969"/>
    </source>
</evidence>
<evidence type="ECO:0000259" key="5">
    <source>
        <dbReference type="PROSITE" id="PS50043"/>
    </source>
</evidence>
<keyword evidence="8" id="KW-1185">Reference proteome</keyword>
<feature type="domain" description="Response regulatory" evidence="6">
    <location>
        <begin position="4"/>
        <end position="119"/>
    </location>
</feature>
<dbReference type="Pfam" id="PF00196">
    <property type="entry name" value="GerE"/>
    <property type="match status" value="1"/>
</dbReference>
<dbReference type="PROSITE" id="PS50043">
    <property type="entry name" value="HTH_LUXR_2"/>
    <property type="match status" value="1"/>
</dbReference>
<sequence length="206" mass="22844">MSATVYIVDDDTCFRAAIQRQLEQAGYRVVAYASAEQVLEQPPNENEPSCILLDVRMPVLSGLELQSRLLERGSTLPILFLTGYFDVSATVKAIKAGAEDFLIKPVQSDDLLGAIERALARHRSALALQREFDDLRSRFASLTPRERQVFVFLVAGKTSRQVADELGTTVRTIKAHRKNVMEKMKAGSRAELVLMGERLGVGTPHD</sequence>
<dbReference type="RefSeq" id="WP_157337391.1">
    <property type="nucleotide sequence ID" value="NZ_JANADL010000075.1"/>
</dbReference>
<dbReference type="EMBL" id="WQNE01000058">
    <property type="protein sequence ID" value="MVT78554.1"/>
    <property type="molecule type" value="Genomic_DNA"/>
</dbReference>
<dbReference type="InterPro" id="IPR036388">
    <property type="entry name" value="WH-like_DNA-bd_sf"/>
</dbReference>
<keyword evidence="4" id="KW-0597">Phosphoprotein</keyword>
<keyword evidence="3" id="KW-0804">Transcription</keyword>
<reference evidence="7 8" key="1">
    <citation type="submission" date="2019-12" db="EMBL/GenBank/DDBJ databases">
        <title>Draft genome sequences Bradyrhizobium cajani AMBPC1010, Bradyrhizobium pachyrhizi AMBPC1040 and Bradyrhizobium yuanmingense ALSPC3051, three plant growth promoting strains isolated from nodules of Cajanus cajan L. in Dominican Republic.</title>
        <authorList>
            <person name="Flores-Felix J.D."/>
            <person name="Araujo J."/>
            <person name="Diaz-Alcantara C."/>
            <person name="Gonzalez-Andres F."/>
            <person name="Velazquez E."/>
        </authorList>
    </citation>
    <scope>NUCLEOTIDE SEQUENCE [LARGE SCALE GENOMIC DNA]</scope>
    <source>
        <strain evidence="7 8">1010</strain>
    </source>
</reference>
<dbReference type="PROSITE" id="PS50110">
    <property type="entry name" value="RESPONSE_REGULATORY"/>
    <property type="match status" value="1"/>
</dbReference>
<keyword evidence="2" id="KW-0238">DNA-binding</keyword>
<evidence type="ECO:0000256" key="2">
    <source>
        <dbReference type="ARBA" id="ARBA00023125"/>
    </source>
</evidence>
<dbReference type="Gene3D" id="1.10.10.10">
    <property type="entry name" value="Winged helix-like DNA-binding domain superfamily/Winged helix DNA-binding domain"/>
    <property type="match status" value="1"/>
</dbReference>
<dbReference type="GO" id="GO:0003677">
    <property type="term" value="F:DNA binding"/>
    <property type="evidence" value="ECO:0007669"/>
    <property type="project" value="UniProtKB-KW"/>
</dbReference>
<organism evidence="7 8">
    <name type="scientific">Bradyrhizobium cajani</name>
    <dbReference type="NCBI Taxonomy" id="1928661"/>
    <lineage>
        <taxon>Bacteria</taxon>
        <taxon>Pseudomonadati</taxon>
        <taxon>Pseudomonadota</taxon>
        <taxon>Alphaproteobacteria</taxon>
        <taxon>Hyphomicrobiales</taxon>
        <taxon>Nitrobacteraceae</taxon>
        <taxon>Bradyrhizobium</taxon>
    </lineage>
</organism>
<dbReference type="InterPro" id="IPR001789">
    <property type="entry name" value="Sig_transdc_resp-reg_receiver"/>
</dbReference>
<evidence type="ECO:0000313" key="7">
    <source>
        <dbReference type="EMBL" id="MVT78554.1"/>
    </source>
</evidence>
<dbReference type="Gene3D" id="3.40.50.2300">
    <property type="match status" value="1"/>
</dbReference>
<dbReference type="AlphaFoldDB" id="A0A844TRZ3"/>
<dbReference type="PANTHER" id="PTHR44688:SF16">
    <property type="entry name" value="DNA-BINDING TRANSCRIPTIONAL ACTIVATOR DEVR_DOSR"/>
    <property type="match status" value="1"/>
</dbReference>
<dbReference type="GO" id="GO:0000160">
    <property type="term" value="P:phosphorelay signal transduction system"/>
    <property type="evidence" value="ECO:0007669"/>
    <property type="project" value="InterPro"/>
</dbReference>
<dbReference type="Pfam" id="PF00072">
    <property type="entry name" value="Response_reg"/>
    <property type="match status" value="1"/>
</dbReference>
<dbReference type="GO" id="GO:0006355">
    <property type="term" value="P:regulation of DNA-templated transcription"/>
    <property type="evidence" value="ECO:0007669"/>
    <property type="project" value="InterPro"/>
</dbReference>
<dbReference type="OrthoDB" id="9782655at2"/>
<dbReference type="PRINTS" id="PR00038">
    <property type="entry name" value="HTHLUXR"/>
</dbReference>
<feature type="domain" description="HTH luxR-type" evidence="5">
    <location>
        <begin position="135"/>
        <end position="200"/>
    </location>
</feature>
<evidence type="ECO:0000256" key="4">
    <source>
        <dbReference type="PROSITE-ProRule" id="PRU00169"/>
    </source>
</evidence>
<dbReference type="SUPFAM" id="SSF52172">
    <property type="entry name" value="CheY-like"/>
    <property type="match status" value="1"/>
</dbReference>